<accession>A0A1I5BB44</accession>
<feature type="signal peptide" evidence="4">
    <location>
        <begin position="1"/>
        <end position="24"/>
    </location>
</feature>
<protein>
    <submittedName>
        <fullName evidence="6">Amino acid ABC transporter substrate-binding protein, PAAT family</fullName>
    </submittedName>
</protein>
<evidence type="ECO:0000259" key="5">
    <source>
        <dbReference type="SMART" id="SM00062"/>
    </source>
</evidence>
<proteinExistence type="inferred from homology"/>
<evidence type="ECO:0000256" key="4">
    <source>
        <dbReference type="SAM" id="SignalP"/>
    </source>
</evidence>
<organism evidence="6 7">
    <name type="scientific">Roseovarius lutimaris</name>
    <dbReference type="NCBI Taxonomy" id="1005928"/>
    <lineage>
        <taxon>Bacteria</taxon>
        <taxon>Pseudomonadati</taxon>
        <taxon>Pseudomonadota</taxon>
        <taxon>Alphaproteobacteria</taxon>
        <taxon>Rhodobacterales</taxon>
        <taxon>Roseobacteraceae</taxon>
        <taxon>Roseovarius</taxon>
    </lineage>
</organism>
<dbReference type="GO" id="GO:0030288">
    <property type="term" value="C:outer membrane-bounded periplasmic space"/>
    <property type="evidence" value="ECO:0007669"/>
    <property type="project" value="TreeGrafter"/>
</dbReference>
<dbReference type="OrthoDB" id="7240770at2"/>
<dbReference type="GO" id="GO:0005576">
    <property type="term" value="C:extracellular region"/>
    <property type="evidence" value="ECO:0007669"/>
    <property type="project" value="TreeGrafter"/>
</dbReference>
<name>A0A1I5BB44_9RHOB</name>
<dbReference type="CDD" id="cd13688">
    <property type="entry name" value="PBP2_GltI_DEBP"/>
    <property type="match status" value="1"/>
</dbReference>
<evidence type="ECO:0000256" key="1">
    <source>
        <dbReference type="ARBA" id="ARBA00010333"/>
    </source>
</evidence>
<dbReference type="PANTHER" id="PTHR30085">
    <property type="entry name" value="AMINO ACID ABC TRANSPORTER PERMEASE"/>
    <property type="match status" value="1"/>
</dbReference>
<dbReference type="Pfam" id="PF00497">
    <property type="entry name" value="SBP_bac_3"/>
    <property type="match status" value="1"/>
</dbReference>
<dbReference type="STRING" id="1005928.SAMN04487859_107170"/>
<keyword evidence="2" id="KW-0813">Transport</keyword>
<reference evidence="7" key="1">
    <citation type="submission" date="2016-10" db="EMBL/GenBank/DDBJ databases">
        <authorList>
            <person name="Varghese N."/>
            <person name="Submissions S."/>
        </authorList>
    </citation>
    <scope>NUCLEOTIDE SEQUENCE [LARGE SCALE GENOMIC DNA]</scope>
    <source>
        <strain evidence="7">DSM 28463</strain>
    </source>
</reference>
<dbReference type="InterPro" id="IPR001638">
    <property type="entry name" value="Solute-binding_3/MltF_N"/>
</dbReference>
<evidence type="ECO:0000256" key="3">
    <source>
        <dbReference type="ARBA" id="ARBA00022729"/>
    </source>
</evidence>
<dbReference type="Gene3D" id="3.40.190.10">
    <property type="entry name" value="Periplasmic binding protein-like II"/>
    <property type="match status" value="2"/>
</dbReference>
<keyword evidence="7" id="KW-1185">Reference proteome</keyword>
<feature type="domain" description="Solute-binding protein family 3/N-terminal" evidence="5">
    <location>
        <begin position="40"/>
        <end position="272"/>
    </location>
</feature>
<sequence>MNLRLKMLAAAAATAVGLAAPAFADAGDSPTLQRIQERGTVSIGHRETSIPFSYIGENNEPVGYSIDLCLKIVEAIEEQLGGGKLEVRYVPVTGQTRIPLIANGTIDIECGSTTNNLTRQLQVEYLPTTFITGTKIASKVGSGITELEDMSGKIIGLASGTTNEKAIKAAIEAKDLDIKIVPVKDHSQGWLALETDRIDAYGSDDVLLYGLISKASDPSAYHVTGRYLSFDPYALMVQRNDSTFERLGRVTMAGLMRSGEMAEIYAKWFEPGPTNINMPLSDTLRTAFEIQALPE</sequence>
<dbReference type="SMART" id="SM00062">
    <property type="entry name" value="PBPb"/>
    <property type="match status" value="1"/>
</dbReference>
<dbReference type="PANTHER" id="PTHR30085:SF2">
    <property type="entry name" value="GLUTAMATE_ASPARTATE IMPORT SOLUTE-BINDING PROTEIN"/>
    <property type="match status" value="1"/>
</dbReference>
<dbReference type="RefSeq" id="WP_092836819.1">
    <property type="nucleotide sequence ID" value="NZ_FOVP01000007.1"/>
</dbReference>
<comment type="similarity">
    <text evidence="1">Belongs to the bacterial solute-binding protein 3 family.</text>
</comment>
<dbReference type="Proteomes" id="UP000198599">
    <property type="component" value="Unassembled WGS sequence"/>
</dbReference>
<dbReference type="AlphaFoldDB" id="A0A1I5BB44"/>
<gene>
    <name evidence="6" type="ORF">SAMN04487859_107170</name>
</gene>
<dbReference type="InterPro" id="IPR051455">
    <property type="entry name" value="Bact_solute-bind_prot3"/>
</dbReference>
<evidence type="ECO:0000313" key="6">
    <source>
        <dbReference type="EMBL" id="SFN71938.1"/>
    </source>
</evidence>
<dbReference type="EMBL" id="FOVP01000007">
    <property type="protein sequence ID" value="SFN71938.1"/>
    <property type="molecule type" value="Genomic_DNA"/>
</dbReference>
<evidence type="ECO:0000313" key="7">
    <source>
        <dbReference type="Proteomes" id="UP000198599"/>
    </source>
</evidence>
<dbReference type="GO" id="GO:0006865">
    <property type="term" value="P:amino acid transport"/>
    <property type="evidence" value="ECO:0007669"/>
    <property type="project" value="TreeGrafter"/>
</dbReference>
<evidence type="ECO:0000256" key="2">
    <source>
        <dbReference type="ARBA" id="ARBA00022448"/>
    </source>
</evidence>
<dbReference type="SUPFAM" id="SSF53850">
    <property type="entry name" value="Periplasmic binding protein-like II"/>
    <property type="match status" value="1"/>
</dbReference>
<keyword evidence="3 4" id="KW-0732">Signal</keyword>
<feature type="chain" id="PRO_5011636124" evidence="4">
    <location>
        <begin position="25"/>
        <end position="295"/>
    </location>
</feature>